<dbReference type="SMART" id="SM00530">
    <property type="entry name" value="HTH_XRE"/>
    <property type="match status" value="1"/>
</dbReference>
<dbReference type="CDD" id="cd00093">
    <property type="entry name" value="HTH_XRE"/>
    <property type="match status" value="1"/>
</dbReference>
<dbReference type="EMBL" id="JAEQNC010000003">
    <property type="protein sequence ID" value="MBL0371621.1"/>
    <property type="molecule type" value="Genomic_DNA"/>
</dbReference>
<evidence type="ECO:0000259" key="1">
    <source>
        <dbReference type="PROSITE" id="PS50943"/>
    </source>
</evidence>
<dbReference type="AlphaFoldDB" id="A0A936YNN8"/>
<accession>A0A936YNN8</accession>
<dbReference type="InterPro" id="IPR001387">
    <property type="entry name" value="Cro/C1-type_HTH"/>
</dbReference>
<dbReference type="SUPFAM" id="SSF47413">
    <property type="entry name" value="lambda repressor-like DNA-binding domains"/>
    <property type="match status" value="1"/>
</dbReference>
<comment type="caution">
    <text evidence="2">The sequence shown here is derived from an EMBL/GenBank/DDBJ whole genome shotgun (WGS) entry which is preliminary data.</text>
</comment>
<dbReference type="InterPro" id="IPR010982">
    <property type="entry name" value="Lambda_DNA-bd_dom_sf"/>
</dbReference>
<feature type="domain" description="HTH cro/C1-type" evidence="1">
    <location>
        <begin position="25"/>
        <end position="78"/>
    </location>
</feature>
<dbReference type="Gene3D" id="1.10.260.40">
    <property type="entry name" value="lambda repressor-like DNA-binding domains"/>
    <property type="match status" value="1"/>
</dbReference>
<dbReference type="Pfam" id="PF01381">
    <property type="entry name" value="HTH_3"/>
    <property type="match status" value="1"/>
</dbReference>
<reference evidence="2" key="1">
    <citation type="submission" date="2021-01" db="EMBL/GenBank/DDBJ databases">
        <title>Rhizobium sp. strain KVB221 16S ribosomal RNA gene Genome sequencing and assembly.</title>
        <authorList>
            <person name="Kang M."/>
        </authorList>
    </citation>
    <scope>NUCLEOTIDE SEQUENCE</scope>
    <source>
        <strain evidence="2">KVB221</strain>
    </source>
</reference>
<dbReference type="GO" id="GO:0003677">
    <property type="term" value="F:DNA binding"/>
    <property type="evidence" value="ECO:0007669"/>
    <property type="project" value="InterPro"/>
</dbReference>
<dbReference type="PROSITE" id="PS50943">
    <property type="entry name" value="HTH_CROC1"/>
    <property type="match status" value="1"/>
</dbReference>
<keyword evidence="3" id="KW-1185">Reference proteome</keyword>
<proteinExistence type="predicted"/>
<evidence type="ECO:0000313" key="2">
    <source>
        <dbReference type="EMBL" id="MBL0371621.1"/>
    </source>
</evidence>
<evidence type="ECO:0000313" key="3">
    <source>
        <dbReference type="Proteomes" id="UP000633219"/>
    </source>
</evidence>
<dbReference type="Proteomes" id="UP000633219">
    <property type="component" value="Unassembled WGS sequence"/>
</dbReference>
<name>A0A936YNN8_9HYPH</name>
<organism evidence="2 3">
    <name type="scientific">Rhizobium setariae</name>
    <dbReference type="NCBI Taxonomy" id="2801340"/>
    <lineage>
        <taxon>Bacteria</taxon>
        <taxon>Pseudomonadati</taxon>
        <taxon>Pseudomonadota</taxon>
        <taxon>Alphaproteobacteria</taxon>
        <taxon>Hyphomicrobiales</taxon>
        <taxon>Rhizobiaceae</taxon>
        <taxon>Rhizobium/Agrobacterium group</taxon>
        <taxon>Rhizobium</taxon>
    </lineage>
</organism>
<gene>
    <name evidence="2" type="ORF">JJB09_06240</name>
</gene>
<dbReference type="RefSeq" id="WP_201654759.1">
    <property type="nucleotide sequence ID" value="NZ_JAEQNC010000003.1"/>
</dbReference>
<protein>
    <submittedName>
        <fullName evidence="2">Helix-turn-helix transcriptional regulator</fullName>
    </submittedName>
</protein>
<sequence>MAISVNRLDQYDQGVNDVSFVGSKIRAIRESIGYSVEDLAVTCGLANTEIAGIEAGEVAEPGQLERIAIAMQIPVESLFDKLH</sequence>